<evidence type="ECO:0000313" key="2">
    <source>
        <dbReference type="Proteomes" id="UP001470230"/>
    </source>
</evidence>
<reference evidence="1 2" key="1">
    <citation type="submission" date="2024-04" db="EMBL/GenBank/DDBJ databases">
        <title>Tritrichomonas musculus Genome.</title>
        <authorList>
            <person name="Alves-Ferreira E."/>
            <person name="Grigg M."/>
            <person name="Lorenzi H."/>
            <person name="Galac M."/>
        </authorList>
    </citation>
    <scope>NUCLEOTIDE SEQUENCE [LARGE SCALE GENOMIC DNA]</scope>
    <source>
        <strain evidence="1 2">EAF2021</strain>
    </source>
</reference>
<proteinExistence type="predicted"/>
<dbReference type="Proteomes" id="UP001470230">
    <property type="component" value="Unassembled WGS sequence"/>
</dbReference>
<protein>
    <submittedName>
        <fullName evidence="1">Uncharacterized protein</fullName>
    </submittedName>
</protein>
<sequence length="415" mass="47538">MSLTPIAQKYICDPSQVTETPAQNIEQLRNLDSSLRSSFEKQKADHDAFKLPDPNRVLSRFRQVVKILGSYLSEVLDRVFDHVKTQTRELVQSNIQLIDYLQKNPNKTIDVAKYRQESIAQMQSDPQFKRYIWMKTAIENKLGYLAKNHPANSPNKMIKITLQKTLIKYDPNEKYVPNSPFDIVLPYFVEQPKYKSMMKSTIDQITEQSVKSSLVTIAEMSSTIKSEICKPQDAFENQYVIYIGLVRYLFAESYLEKPTLAMNNKANMEFLHKCTLFSNATVQSLALPQSIKKSFTPHLPVRSIFKDNLLKSMNGIDFMTNPVDIMIRISRARLLILKTFQGLKPNEAKTVLTVLIALNPPMNAVAIAVFLKKWADIALTDDMKTARDMFIESVQLIYELNDDDDEEEDGGEAVE</sequence>
<name>A0ABR2JSY8_9EUKA</name>
<evidence type="ECO:0000313" key="1">
    <source>
        <dbReference type="EMBL" id="KAK8882014.1"/>
    </source>
</evidence>
<organism evidence="1 2">
    <name type="scientific">Tritrichomonas musculus</name>
    <dbReference type="NCBI Taxonomy" id="1915356"/>
    <lineage>
        <taxon>Eukaryota</taxon>
        <taxon>Metamonada</taxon>
        <taxon>Parabasalia</taxon>
        <taxon>Tritrichomonadida</taxon>
        <taxon>Tritrichomonadidae</taxon>
        <taxon>Tritrichomonas</taxon>
    </lineage>
</organism>
<comment type="caution">
    <text evidence="1">The sequence shown here is derived from an EMBL/GenBank/DDBJ whole genome shotgun (WGS) entry which is preliminary data.</text>
</comment>
<gene>
    <name evidence="1" type="ORF">M9Y10_044653</name>
</gene>
<dbReference type="EMBL" id="JAPFFF010000009">
    <property type="protein sequence ID" value="KAK8882014.1"/>
    <property type="molecule type" value="Genomic_DNA"/>
</dbReference>
<keyword evidence="2" id="KW-1185">Reference proteome</keyword>
<accession>A0ABR2JSY8</accession>